<evidence type="ECO:0000256" key="4">
    <source>
        <dbReference type="ARBA" id="ARBA00022692"/>
    </source>
</evidence>
<evidence type="ECO:0000313" key="10">
    <source>
        <dbReference type="Proteomes" id="UP000603434"/>
    </source>
</evidence>
<dbReference type="PANTHER" id="PTHR33362">
    <property type="entry name" value="SIALIC ACID TRAP TRANSPORTER PERMEASE PROTEIN SIAT-RELATED"/>
    <property type="match status" value="1"/>
</dbReference>
<sequence length="426" mass="44889">MLGIPQDIAIWIITVFTGSLFVLGMPIFLCVAFWATLASVAVGFTIQNIGITSYQGIESYALLAMPLFILTGDLIGAGGIAKKLSVMARRFLAPLRGGLSLATIATCSTFAAISGSNSATVATIGRIMIPEMKNQGYHPEFAATTCAAGGIVGILIPPSILMIVYGFTVNVSVLDLFKAGVLPGLVVSLGLAGGAYYSSAKHDFGRPEPFVLTAALKSIWDAKLGLFAVALILFIVYGGISSPTEASGITAAYCLIAGSLLTRQIKLGDIPKIFLSSGRINGLLAPVVSVSIVLQQVFSILNVREIVQHFVLSFGSYWLILGAMMFSLVIAGSIMESISITIILAPILAPIAESIGINPVHFALIFIVGLSLGFVTPPFGLDLFVASGITGIPYDKLIKWLPPYLIGICLAWLVVAMVPWLSLVFV</sequence>
<dbReference type="AlphaFoldDB" id="A0A8J6NWE9"/>
<comment type="caution">
    <text evidence="9">The sequence shown here is derived from an EMBL/GenBank/DDBJ whole genome shotgun (WGS) entry which is preliminary data.</text>
</comment>
<evidence type="ECO:0000256" key="6">
    <source>
        <dbReference type="ARBA" id="ARBA00023136"/>
    </source>
</evidence>
<evidence type="ECO:0000256" key="7">
    <source>
        <dbReference type="SAM" id="Phobius"/>
    </source>
</evidence>
<feature type="transmembrane region" description="Helical" evidence="7">
    <location>
        <begin position="141"/>
        <end position="167"/>
    </location>
</feature>
<feature type="domain" description="TRAP C4-dicarboxylate transport system permease DctM subunit" evidence="8">
    <location>
        <begin position="20"/>
        <end position="421"/>
    </location>
</feature>
<feature type="transmembrane region" description="Helical" evidence="7">
    <location>
        <begin position="401"/>
        <end position="425"/>
    </location>
</feature>
<gene>
    <name evidence="9" type="ORF">H8E23_10790</name>
</gene>
<feature type="transmembrane region" description="Helical" evidence="7">
    <location>
        <begin position="315"/>
        <end position="348"/>
    </location>
</feature>
<feature type="transmembrane region" description="Helical" evidence="7">
    <location>
        <begin position="219"/>
        <end position="240"/>
    </location>
</feature>
<dbReference type="Pfam" id="PF06808">
    <property type="entry name" value="DctM"/>
    <property type="match status" value="1"/>
</dbReference>
<dbReference type="PIRSF" id="PIRSF006066">
    <property type="entry name" value="HI0050"/>
    <property type="match status" value="1"/>
</dbReference>
<dbReference type="Proteomes" id="UP000603434">
    <property type="component" value="Unassembled WGS sequence"/>
</dbReference>
<dbReference type="NCBIfam" id="TIGR00786">
    <property type="entry name" value="dctM"/>
    <property type="match status" value="1"/>
</dbReference>
<evidence type="ECO:0000256" key="2">
    <source>
        <dbReference type="ARBA" id="ARBA00022475"/>
    </source>
</evidence>
<reference evidence="9 10" key="1">
    <citation type="submission" date="2020-08" db="EMBL/GenBank/DDBJ databases">
        <title>Bridging the membrane lipid divide: bacteria of the FCB group superphylum have the potential to synthesize archaeal ether lipids.</title>
        <authorList>
            <person name="Villanueva L."/>
            <person name="Von Meijenfeldt F.A.B."/>
            <person name="Westbye A.B."/>
            <person name="Yadav S."/>
            <person name="Hopmans E.C."/>
            <person name="Dutilh B.E."/>
            <person name="Sinninghe Damste J.S."/>
        </authorList>
    </citation>
    <scope>NUCLEOTIDE SEQUENCE [LARGE SCALE GENOMIC DNA]</scope>
    <source>
        <strain evidence="9">NIOZ-UU30</strain>
    </source>
</reference>
<evidence type="ECO:0000256" key="5">
    <source>
        <dbReference type="ARBA" id="ARBA00022989"/>
    </source>
</evidence>
<feature type="transmembrane region" description="Helical" evidence="7">
    <location>
        <begin position="59"/>
        <end position="81"/>
    </location>
</feature>
<name>A0A8J6NWE9_9BACT</name>
<dbReference type="PANTHER" id="PTHR33362:SF5">
    <property type="entry name" value="C4-DICARBOXYLATE TRAP TRANSPORTER LARGE PERMEASE PROTEIN DCTM"/>
    <property type="match status" value="1"/>
</dbReference>
<feature type="transmembrane region" description="Helical" evidence="7">
    <location>
        <begin position="179"/>
        <end position="198"/>
    </location>
</feature>
<feature type="transmembrane region" description="Helical" evidence="7">
    <location>
        <begin position="20"/>
        <end position="47"/>
    </location>
</feature>
<protein>
    <submittedName>
        <fullName evidence="9">TRAP transporter large permease</fullName>
    </submittedName>
</protein>
<feature type="transmembrane region" description="Helical" evidence="7">
    <location>
        <begin position="246"/>
        <end position="262"/>
    </location>
</feature>
<evidence type="ECO:0000313" key="9">
    <source>
        <dbReference type="EMBL" id="MBC8361873.1"/>
    </source>
</evidence>
<proteinExistence type="predicted"/>
<feature type="transmembrane region" description="Helical" evidence="7">
    <location>
        <begin position="360"/>
        <end position="381"/>
    </location>
</feature>
<dbReference type="InterPro" id="IPR004681">
    <property type="entry name" value="TRAP_DctM"/>
</dbReference>
<keyword evidence="3" id="KW-0997">Cell inner membrane</keyword>
<dbReference type="InterPro" id="IPR010656">
    <property type="entry name" value="DctM"/>
</dbReference>
<evidence type="ECO:0000259" key="8">
    <source>
        <dbReference type="Pfam" id="PF06808"/>
    </source>
</evidence>
<comment type="subcellular location">
    <subcellularLocation>
        <location evidence="1">Cell inner membrane</location>
        <topology evidence="1">Multi-pass membrane protein</topology>
    </subcellularLocation>
</comment>
<organism evidence="9 10">
    <name type="scientific">Candidatus Desulfatibia profunda</name>
    <dbReference type="NCBI Taxonomy" id="2841695"/>
    <lineage>
        <taxon>Bacteria</taxon>
        <taxon>Pseudomonadati</taxon>
        <taxon>Thermodesulfobacteriota</taxon>
        <taxon>Desulfobacteria</taxon>
        <taxon>Desulfobacterales</taxon>
        <taxon>Desulfobacterales incertae sedis</taxon>
        <taxon>Candidatus Desulfatibia</taxon>
    </lineage>
</organism>
<accession>A0A8J6NWE9</accession>
<dbReference type="GO" id="GO:0005886">
    <property type="term" value="C:plasma membrane"/>
    <property type="evidence" value="ECO:0007669"/>
    <property type="project" value="UniProtKB-SubCell"/>
</dbReference>
<feature type="transmembrane region" description="Helical" evidence="7">
    <location>
        <begin position="283"/>
        <end position="303"/>
    </location>
</feature>
<keyword evidence="2" id="KW-1003">Cell membrane</keyword>
<evidence type="ECO:0000256" key="3">
    <source>
        <dbReference type="ARBA" id="ARBA00022519"/>
    </source>
</evidence>
<keyword evidence="6 7" id="KW-0472">Membrane</keyword>
<keyword evidence="5 7" id="KW-1133">Transmembrane helix</keyword>
<evidence type="ECO:0000256" key="1">
    <source>
        <dbReference type="ARBA" id="ARBA00004429"/>
    </source>
</evidence>
<keyword evidence="4 7" id="KW-0812">Transmembrane</keyword>
<dbReference type="GO" id="GO:0022857">
    <property type="term" value="F:transmembrane transporter activity"/>
    <property type="evidence" value="ECO:0007669"/>
    <property type="project" value="TreeGrafter"/>
</dbReference>
<dbReference type="EMBL" id="JACNJH010000156">
    <property type="protein sequence ID" value="MBC8361873.1"/>
    <property type="molecule type" value="Genomic_DNA"/>
</dbReference>
<feature type="transmembrane region" description="Helical" evidence="7">
    <location>
        <begin position="101"/>
        <end position="129"/>
    </location>
</feature>